<feature type="transmembrane region" description="Helical" evidence="1">
    <location>
        <begin position="302"/>
        <end position="324"/>
    </location>
</feature>
<dbReference type="OrthoDB" id="327621at2"/>
<evidence type="ECO:0000259" key="2">
    <source>
        <dbReference type="Pfam" id="PF09925"/>
    </source>
</evidence>
<protein>
    <submittedName>
        <fullName evidence="3">Putative membrane protein</fullName>
    </submittedName>
</protein>
<keyword evidence="1" id="KW-0812">Transmembrane</keyword>
<feature type="transmembrane region" description="Helical" evidence="1">
    <location>
        <begin position="105"/>
        <end position="126"/>
    </location>
</feature>
<gene>
    <name evidence="3" type="ORF">LuPra_00319</name>
</gene>
<dbReference type="InterPro" id="IPR018677">
    <property type="entry name" value="DUF2157"/>
</dbReference>
<feature type="transmembrane region" description="Helical" evidence="1">
    <location>
        <begin position="273"/>
        <end position="296"/>
    </location>
</feature>
<feature type="transmembrane region" description="Helical" evidence="1">
    <location>
        <begin position="186"/>
        <end position="207"/>
    </location>
</feature>
<reference evidence="3 4" key="1">
    <citation type="journal article" date="2016" name="Genome Announc.">
        <title>First Complete Genome Sequence of a Subdivision 6 Acidobacterium Strain.</title>
        <authorList>
            <person name="Huang S."/>
            <person name="Vieira S."/>
            <person name="Bunk B."/>
            <person name="Riedel T."/>
            <person name="Sproer C."/>
            <person name="Overmann J."/>
        </authorList>
    </citation>
    <scope>NUCLEOTIDE SEQUENCE [LARGE SCALE GENOMIC DNA]</scope>
    <source>
        <strain evidence="4">DSM 100886 HEG_-6_39</strain>
    </source>
</reference>
<accession>A0A143PF09</accession>
<dbReference type="EMBL" id="CP015136">
    <property type="protein sequence ID" value="AMY07152.1"/>
    <property type="molecule type" value="Genomic_DNA"/>
</dbReference>
<dbReference type="AlphaFoldDB" id="A0A143PF09"/>
<dbReference type="KEGG" id="abac:LuPra_00319"/>
<evidence type="ECO:0000313" key="4">
    <source>
        <dbReference type="Proteomes" id="UP000076079"/>
    </source>
</evidence>
<keyword evidence="4" id="KW-1185">Reference proteome</keyword>
<dbReference type="Pfam" id="PF09925">
    <property type="entry name" value="DUF2157"/>
    <property type="match status" value="1"/>
</dbReference>
<dbReference type="RefSeq" id="WP_110169141.1">
    <property type="nucleotide sequence ID" value="NZ_CP015136.1"/>
</dbReference>
<proteinExistence type="predicted"/>
<sequence length="333" mass="35707">MTSSAPDPLDRAATPAHIDFVLDAIGVPDAARGQVRAMASRTPSKAEWRGFLASALLLLGAGLVLSGVISFFAFNWATLGRFAKMGLAAAMSACAAAALRRPETLLSRVLLSAAAVLLGALLAVYGQTYQTGADPWGLFATWALLILPWAVAACFTPLWLLVVGLIDTAHVLYLAQVRQGGHWELTLVLGVVAVHVLGVMAWEAQFLRHEPWLRDQWGARVLLVTALALLLGPSLAIVISPDWRSPLGPVSVVALTFVVVATGLFYRLVRPDTFMLTAAAGTVMTLLTTVMGRLFIVRLDLGILGMFMMTGVIILEVTLVVSWLRQRGREDTA</sequence>
<evidence type="ECO:0000256" key="1">
    <source>
        <dbReference type="SAM" id="Phobius"/>
    </source>
</evidence>
<feature type="transmembrane region" description="Helical" evidence="1">
    <location>
        <begin position="246"/>
        <end position="266"/>
    </location>
</feature>
<reference evidence="4" key="2">
    <citation type="submission" date="2016-04" db="EMBL/GenBank/DDBJ databases">
        <title>First Complete Genome Sequence of a Subdivision 6 Acidobacterium.</title>
        <authorList>
            <person name="Huang S."/>
            <person name="Vieira S."/>
            <person name="Bunk B."/>
            <person name="Riedel T."/>
            <person name="Sproeer C."/>
            <person name="Overmann J."/>
        </authorList>
    </citation>
    <scope>NUCLEOTIDE SEQUENCE [LARGE SCALE GENOMIC DNA]</scope>
    <source>
        <strain evidence="4">DSM 100886 HEG_-6_39</strain>
    </source>
</reference>
<organism evidence="3 4">
    <name type="scientific">Luteitalea pratensis</name>
    <dbReference type="NCBI Taxonomy" id="1855912"/>
    <lineage>
        <taxon>Bacteria</taxon>
        <taxon>Pseudomonadati</taxon>
        <taxon>Acidobacteriota</taxon>
        <taxon>Vicinamibacteria</taxon>
        <taxon>Vicinamibacterales</taxon>
        <taxon>Vicinamibacteraceae</taxon>
        <taxon>Luteitalea</taxon>
    </lineage>
</organism>
<feature type="transmembrane region" description="Helical" evidence="1">
    <location>
        <begin position="138"/>
        <end position="166"/>
    </location>
</feature>
<keyword evidence="1" id="KW-1133">Transmembrane helix</keyword>
<evidence type="ECO:0000313" key="3">
    <source>
        <dbReference type="EMBL" id="AMY07152.1"/>
    </source>
</evidence>
<name>A0A143PF09_LUTPR</name>
<feature type="domain" description="DUF2157" evidence="2">
    <location>
        <begin position="34"/>
        <end position="159"/>
    </location>
</feature>
<dbReference type="Proteomes" id="UP000076079">
    <property type="component" value="Chromosome"/>
</dbReference>
<feature type="transmembrane region" description="Helical" evidence="1">
    <location>
        <begin position="51"/>
        <end position="74"/>
    </location>
</feature>
<feature type="transmembrane region" description="Helical" evidence="1">
    <location>
        <begin position="219"/>
        <end position="240"/>
    </location>
</feature>
<dbReference type="STRING" id="1855912.LuPra_00319"/>
<keyword evidence="1" id="KW-0472">Membrane</keyword>